<dbReference type="Proteomes" id="UP001595973">
    <property type="component" value="Unassembled WGS sequence"/>
</dbReference>
<dbReference type="InterPro" id="IPR015889">
    <property type="entry name" value="Intradiol_dOase_core"/>
</dbReference>
<keyword evidence="2" id="KW-0560">Oxidoreductase</keyword>
<reference evidence="3" key="1">
    <citation type="journal article" date="2019" name="Int. J. Syst. Evol. Microbiol.">
        <title>The Global Catalogue of Microorganisms (GCM) 10K type strain sequencing project: providing services to taxonomists for standard genome sequencing and annotation.</title>
        <authorList>
            <consortium name="The Broad Institute Genomics Platform"/>
            <consortium name="The Broad Institute Genome Sequencing Center for Infectious Disease"/>
            <person name="Wu L."/>
            <person name="Ma J."/>
        </authorList>
    </citation>
    <scope>NUCLEOTIDE SEQUENCE [LARGE SCALE GENOMIC DNA]</scope>
    <source>
        <strain evidence="3">CGMCC 4.7283</strain>
    </source>
</reference>
<dbReference type="InterPro" id="IPR006311">
    <property type="entry name" value="TAT_signal"/>
</dbReference>
<proteinExistence type="predicted"/>
<feature type="domain" description="Intradiol ring-cleavage dioxygenases" evidence="1">
    <location>
        <begin position="64"/>
        <end position="180"/>
    </location>
</feature>
<gene>
    <name evidence="2" type="ORF">ACFO5X_04610</name>
</gene>
<dbReference type="CDD" id="cd03457">
    <property type="entry name" value="intradiol_dioxygenase_like"/>
    <property type="match status" value="1"/>
</dbReference>
<sequence>MADPQTPPRSRREFLAALAASPFVTLGAGVFPSPLRAEAAAAGLIGANACILTPESTAGPYYIDPGLIRRDITEDRAGVAMQLRLQVVTADCQPVEGARVDVWHCDAAGNYSGFARQGSDRRVSTKDRTFLRGTQFTEGGGVAVFDTIYPGWYRGRTTHVHYRVFLEETTVLTGQIFFPDALSAYLFQSVPPYNDRTAQRDTVNASDGIARQAGETAYAAIREQPGFYDAALVVGIAPEARPQGARFGGMRPPAG</sequence>
<comment type="caution">
    <text evidence="2">The sequence shown here is derived from an EMBL/GenBank/DDBJ whole genome shotgun (WGS) entry which is preliminary data.</text>
</comment>
<protein>
    <submittedName>
        <fullName evidence="2">Intradiol ring-cleavage dioxygenase</fullName>
    </submittedName>
</protein>
<dbReference type="EMBL" id="JBHSGI010000002">
    <property type="protein sequence ID" value="MFC4667826.1"/>
    <property type="molecule type" value="Genomic_DNA"/>
</dbReference>
<evidence type="ECO:0000259" key="1">
    <source>
        <dbReference type="Pfam" id="PF00775"/>
    </source>
</evidence>
<dbReference type="PANTHER" id="PTHR34315">
    <property type="match status" value="1"/>
</dbReference>
<name>A0ABV9KD12_9RHOB</name>
<keyword evidence="2" id="KW-0223">Dioxygenase</keyword>
<dbReference type="GO" id="GO:0051213">
    <property type="term" value="F:dioxygenase activity"/>
    <property type="evidence" value="ECO:0007669"/>
    <property type="project" value="UniProtKB-KW"/>
</dbReference>
<accession>A0ABV9KD12</accession>
<dbReference type="PANTHER" id="PTHR34315:SF1">
    <property type="entry name" value="INTRADIOL RING-CLEAVAGE DIOXYGENASES DOMAIN-CONTAINING PROTEIN-RELATED"/>
    <property type="match status" value="1"/>
</dbReference>
<dbReference type="Pfam" id="PF00775">
    <property type="entry name" value="Dioxygenase_C"/>
    <property type="match status" value="1"/>
</dbReference>
<dbReference type="RefSeq" id="WP_380716061.1">
    <property type="nucleotide sequence ID" value="NZ_JBHSGI010000002.1"/>
</dbReference>
<organism evidence="2 3">
    <name type="scientific">Seohaeicola nanhaiensis</name>
    <dbReference type="NCBI Taxonomy" id="1387282"/>
    <lineage>
        <taxon>Bacteria</taxon>
        <taxon>Pseudomonadati</taxon>
        <taxon>Pseudomonadota</taxon>
        <taxon>Alphaproteobacteria</taxon>
        <taxon>Rhodobacterales</taxon>
        <taxon>Roseobacteraceae</taxon>
        <taxon>Seohaeicola</taxon>
    </lineage>
</organism>
<keyword evidence="3" id="KW-1185">Reference proteome</keyword>
<dbReference type="Gene3D" id="2.60.130.10">
    <property type="entry name" value="Aromatic compound dioxygenase"/>
    <property type="match status" value="1"/>
</dbReference>
<dbReference type="PROSITE" id="PS51318">
    <property type="entry name" value="TAT"/>
    <property type="match status" value="1"/>
</dbReference>
<evidence type="ECO:0000313" key="2">
    <source>
        <dbReference type="EMBL" id="MFC4667826.1"/>
    </source>
</evidence>
<dbReference type="InterPro" id="IPR000627">
    <property type="entry name" value="Intradiol_dOase_C"/>
</dbReference>
<dbReference type="SUPFAM" id="SSF49482">
    <property type="entry name" value="Aromatic compound dioxygenase"/>
    <property type="match status" value="1"/>
</dbReference>
<evidence type="ECO:0000313" key="3">
    <source>
        <dbReference type="Proteomes" id="UP001595973"/>
    </source>
</evidence>